<dbReference type="VEuPathDB" id="TriTrypDB:BSAL_90885"/>
<sequence>MTQRTLQQSNTNTIKVALTRANIPFNNNASRETLLRLLQESQTINVDTTSTPHDTRQRPPRMAQAQPRTPQQQPRTPTAQRQLTFDDPPSLNPRILAQAEQLKAFLNEGFLTQEQYDQRIDNLLRQHDSSSADTRTGPLVISELGERKREFMLLRERLMGPYDSPYPSPELRNFIVSFTHSTTYVTNEEFRTHYTTAVTHYKHYYKFIQEHANPPLRFTQEPFLEDFRAFLGHMAALYWLSEHTNVNGKRLGGVASTFSCRPGLLAEDLQATQKTAGNDLISKSAATKRLREPDAVTINSNAPTVICGYCLSRGHTTAANTHHEAACRRKRRESQAQQPAPPVTLTQPGAFLMTPPPPYPRTNSAHTPAHSQTTAHAHRN</sequence>
<proteinExistence type="predicted"/>
<feature type="compositionally biased region" description="Polar residues" evidence="1">
    <location>
        <begin position="361"/>
        <end position="380"/>
    </location>
</feature>
<feature type="compositionally biased region" description="Low complexity" evidence="1">
    <location>
        <begin position="60"/>
        <end position="82"/>
    </location>
</feature>
<keyword evidence="3" id="KW-1185">Reference proteome</keyword>
<organism evidence="2 3">
    <name type="scientific">Bodo saltans</name>
    <name type="common">Flagellated protozoan</name>
    <dbReference type="NCBI Taxonomy" id="75058"/>
    <lineage>
        <taxon>Eukaryota</taxon>
        <taxon>Discoba</taxon>
        <taxon>Euglenozoa</taxon>
        <taxon>Kinetoplastea</taxon>
        <taxon>Metakinetoplastina</taxon>
        <taxon>Eubodonida</taxon>
        <taxon>Bodonidae</taxon>
        <taxon>Bodo</taxon>
    </lineage>
</organism>
<gene>
    <name evidence="2" type="ORF">BSAL_90885</name>
</gene>
<feature type="region of interest" description="Disordered" evidence="1">
    <location>
        <begin position="43"/>
        <end position="89"/>
    </location>
</feature>
<accession>A0A0S4J794</accession>
<name>A0A0S4J794_BODSA</name>
<dbReference type="EMBL" id="CYKH01001201">
    <property type="protein sequence ID" value="CUG85848.1"/>
    <property type="molecule type" value="Genomic_DNA"/>
</dbReference>
<protein>
    <submittedName>
        <fullName evidence="2">Uncharacterized protein</fullName>
    </submittedName>
</protein>
<dbReference type="AlphaFoldDB" id="A0A0S4J794"/>
<evidence type="ECO:0000313" key="3">
    <source>
        <dbReference type="Proteomes" id="UP000051952"/>
    </source>
</evidence>
<feature type="compositionally biased region" description="Polar residues" evidence="1">
    <location>
        <begin position="43"/>
        <end position="52"/>
    </location>
</feature>
<feature type="region of interest" description="Disordered" evidence="1">
    <location>
        <begin position="327"/>
        <end position="380"/>
    </location>
</feature>
<dbReference type="Proteomes" id="UP000051952">
    <property type="component" value="Unassembled WGS sequence"/>
</dbReference>
<reference evidence="3" key="1">
    <citation type="submission" date="2015-09" db="EMBL/GenBank/DDBJ databases">
        <authorList>
            <consortium name="Pathogen Informatics"/>
        </authorList>
    </citation>
    <scope>NUCLEOTIDE SEQUENCE [LARGE SCALE GENOMIC DNA]</scope>
    <source>
        <strain evidence="3">Lake Konstanz</strain>
    </source>
</reference>
<evidence type="ECO:0000256" key="1">
    <source>
        <dbReference type="SAM" id="MobiDB-lite"/>
    </source>
</evidence>
<evidence type="ECO:0000313" key="2">
    <source>
        <dbReference type="EMBL" id="CUG85848.1"/>
    </source>
</evidence>